<feature type="compositionally biased region" description="Pro residues" evidence="8">
    <location>
        <begin position="26"/>
        <end position="38"/>
    </location>
</feature>
<dbReference type="VEuPathDB" id="FungiDB:yc1106_06262"/>
<keyword evidence="5" id="KW-0862">Zinc</keyword>
<feature type="compositionally biased region" description="Polar residues" evidence="8">
    <location>
        <begin position="14"/>
        <end position="24"/>
    </location>
</feature>
<sequence length="963" mass="106171">MSEPSETGGLPLDPTTNQLQGNINTSPPPSSSSSPPPTSIHASHFKTLSSPKQTKGPRKNSPRRRLENTQQEPLVPRTSSARSDRLSTASPVDMASQMSPVHYTKTGRISKAKKGLKVHKCEICGKSYTRAEHLRRHKKNHTPDEALMCEIPGCGKVFHRMDLLVRHKERHNEVGNDSRRSSIDDPSAPLSVPTPAPEPPVISAAPNMTTIPYYQPVSPMNESAPPPRYNHVQFRTPRTPKAFSSCFSHVPRSSPQSIISPNQLKRHSFAYGRQSVQNPIPVDGNVPGLWHEPYSPNPGYSSSSGYVSPIAPTDYPLYTTPYHRTRTPSNASCIDQPGWSFASRSPASTTSTMAFTWPSTEKGHTAPGIAYMNTSCAMTTMPIVSSFDGMSELGHFGPKSMMQRDEEERAILFGDQQYGMPSIDSTYPFEQCLDYYWRLFHPTFPVVHRSTSGSSSPMLHAAMAAIGGQYSPSPNVKKQSRDLHDRCAKLLQVRDHEAMAEPDRLCDFQAIFLLEVVSQYRARRAGKVLSSRFDKVYHKAAEDCRRITQRLSDIVSSPEQLGDSSSDLWHEWIELASWQRLLLSCYILESQQPLLLARKPLPSLLQDPTFELPFPGHTSLWDAADLASWIAAARQHTYSPRYVYEAPESTSVCFDTFQSAVLLAAHYKCPEPPSSYISAPTVSSVEHLLCTSPVIMRMLSTAKLAQVTPLRALLAVSGESWILSEKVETPQLLATFKTTLRAWVTQFWSTPASEDVPVKSAMRLSVEILQQALQEQRLGVLPEMGTDMGIYFAALVLWVITVAATTRFRGLAVETTTKQGRTRGQSLSHPMPNSTMVVAAQAPSQGSRNLLAPNPPHSPIIAATPENPILTHAQITINTISFLNNAPLVFSDATTSAADLSRYQTGCVSLLLWVKLRLRGVSLDTQNSTADGLEARSGLGELLDGVTGSLERILRNGWSGWGI</sequence>
<evidence type="ECO:0000256" key="3">
    <source>
        <dbReference type="ARBA" id="ARBA00022737"/>
    </source>
</evidence>
<keyword evidence="9" id="KW-1133">Transmembrane helix</keyword>
<comment type="subcellular location">
    <subcellularLocation>
        <location evidence="1">Nucleus</location>
    </subcellularLocation>
</comment>
<dbReference type="CDD" id="cd12148">
    <property type="entry name" value="fungal_TF_MHR"/>
    <property type="match status" value="1"/>
</dbReference>
<keyword evidence="6" id="KW-0539">Nucleus</keyword>
<feature type="domain" description="C2H2-type" evidence="10">
    <location>
        <begin position="119"/>
        <end position="146"/>
    </location>
</feature>
<evidence type="ECO:0000256" key="5">
    <source>
        <dbReference type="ARBA" id="ARBA00022833"/>
    </source>
</evidence>
<dbReference type="Proteomes" id="UP001056012">
    <property type="component" value="Chromosome 4"/>
</dbReference>
<dbReference type="EMBL" id="CP089277">
    <property type="protein sequence ID" value="USP78988.1"/>
    <property type="molecule type" value="Genomic_DNA"/>
</dbReference>
<dbReference type="PROSITE" id="PS00028">
    <property type="entry name" value="ZINC_FINGER_C2H2_1"/>
    <property type="match status" value="2"/>
</dbReference>
<dbReference type="AlphaFoldDB" id="A0A9Q8ZE05"/>
<dbReference type="GO" id="GO:0000981">
    <property type="term" value="F:DNA-binding transcription factor activity, RNA polymerase II-specific"/>
    <property type="evidence" value="ECO:0007669"/>
    <property type="project" value="InterPro"/>
</dbReference>
<dbReference type="PANTHER" id="PTHR40626:SF30">
    <property type="entry name" value="FINGER DOMAIN PROTEIN, PUTATIVE (AFU_ORTHOLOGUE AFUA_4G13600)-RELATED"/>
    <property type="match status" value="1"/>
</dbReference>
<dbReference type="SUPFAM" id="SSF57667">
    <property type="entry name" value="beta-beta-alpha zinc fingers"/>
    <property type="match status" value="1"/>
</dbReference>
<feature type="compositionally biased region" description="Basic and acidic residues" evidence="8">
    <location>
        <begin position="170"/>
        <end position="183"/>
    </location>
</feature>
<organism evidence="11 12">
    <name type="scientific">Curvularia clavata</name>
    <dbReference type="NCBI Taxonomy" id="95742"/>
    <lineage>
        <taxon>Eukaryota</taxon>
        <taxon>Fungi</taxon>
        <taxon>Dikarya</taxon>
        <taxon>Ascomycota</taxon>
        <taxon>Pezizomycotina</taxon>
        <taxon>Dothideomycetes</taxon>
        <taxon>Pleosporomycetidae</taxon>
        <taxon>Pleosporales</taxon>
        <taxon>Pleosporineae</taxon>
        <taxon>Pleosporaceae</taxon>
        <taxon>Curvularia</taxon>
    </lineage>
</organism>
<dbReference type="GO" id="GO:0000785">
    <property type="term" value="C:chromatin"/>
    <property type="evidence" value="ECO:0007669"/>
    <property type="project" value="TreeGrafter"/>
</dbReference>
<evidence type="ECO:0000256" key="9">
    <source>
        <dbReference type="SAM" id="Phobius"/>
    </source>
</evidence>
<dbReference type="Gene3D" id="3.30.160.60">
    <property type="entry name" value="Classic Zinc Finger"/>
    <property type="match status" value="1"/>
</dbReference>
<accession>A0A9Q8ZE05</accession>
<dbReference type="InterPro" id="IPR051059">
    <property type="entry name" value="VerF-like"/>
</dbReference>
<dbReference type="PANTHER" id="PTHR40626">
    <property type="entry name" value="MIP31509P"/>
    <property type="match status" value="1"/>
</dbReference>
<reference evidence="11" key="1">
    <citation type="submission" date="2021-12" db="EMBL/GenBank/DDBJ databases">
        <title>Curvularia clavata genome.</title>
        <authorList>
            <person name="Cao Y."/>
        </authorList>
    </citation>
    <scope>NUCLEOTIDE SEQUENCE</scope>
    <source>
        <strain evidence="11">Yc1106</strain>
    </source>
</reference>
<evidence type="ECO:0000313" key="11">
    <source>
        <dbReference type="EMBL" id="USP78988.1"/>
    </source>
</evidence>
<dbReference type="InterPro" id="IPR036236">
    <property type="entry name" value="Znf_C2H2_sf"/>
</dbReference>
<protein>
    <recommendedName>
        <fullName evidence="10">C2H2-type domain-containing protein</fullName>
    </recommendedName>
</protein>
<dbReference type="GO" id="GO:0000978">
    <property type="term" value="F:RNA polymerase II cis-regulatory region sequence-specific DNA binding"/>
    <property type="evidence" value="ECO:0007669"/>
    <property type="project" value="InterPro"/>
</dbReference>
<dbReference type="Pfam" id="PF00096">
    <property type="entry name" value="zf-C2H2"/>
    <property type="match status" value="1"/>
</dbReference>
<evidence type="ECO:0000256" key="7">
    <source>
        <dbReference type="PROSITE-ProRule" id="PRU00042"/>
    </source>
</evidence>
<dbReference type="InterPro" id="IPR013087">
    <property type="entry name" value="Znf_C2H2_type"/>
</dbReference>
<evidence type="ECO:0000256" key="4">
    <source>
        <dbReference type="ARBA" id="ARBA00022771"/>
    </source>
</evidence>
<feature type="compositionally biased region" description="Polar residues" evidence="8">
    <location>
        <begin position="68"/>
        <end position="90"/>
    </location>
</feature>
<feature type="region of interest" description="Disordered" evidence="8">
    <location>
        <begin position="170"/>
        <end position="203"/>
    </location>
</feature>
<gene>
    <name evidence="11" type="ORF">yc1106_06262</name>
</gene>
<dbReference type="PROSITE" id="PS50157">
    <property type="entry name" value="ZINC_FINGER_C2H2_2"/>
    <property type="match status" value="2"/>
</dbReference>
<evidence type="ECO:0000256" key="2">
    <source>
        <dbReference type="ARBA" id="ARBA00022723"/>
    </source>
</evidence>
<feature type="region of interest" description="Disordered" evidence="8">
    <location>
        <begin position="1"/>
        <end position="112"/>
    </location>
</feature>
<evidence type="ECO:0000313" key="12">
    <source>
        <dbReference type="Proteomes" id="UP001056012"/>
    </source>
</evidence>
<keyword evidence="4 7" id="KW-0863">Zinc-finger</keyword>
<proteinExistence type="predicted"/>
<dbReference type="Pfam" id="PF04082">
    <property type="entry name" value="Fungal_trans"/>
    <property type="match status" value="1"/>
</dbReference>
<keyword evidence="9" id="KW-0472">Membrane</keyword>
<feature type="domain" description="C2H2-type" evidence="10">
    <location>
        <begin position="147"/>
        <end position="171"/>
    </location>
</feature>
<keyword evidence="9" id="KW-0812">Transmembrane</keyword>
<evidence type="ECO:0000256" key="8">
    <source>
        <dbReference type="SAM" id="MobiDB-lite"/>
    </source>
</evidence>
<dbReference type="GO" id="GO:0005634">
    <property type="term" value="C:nucleus"/>
    <property type="evidence" value="ECO:0007669"/>
    <property type="project" value="UniProtKB-SubCell"/>
</dbReference>
<keyword evidence="2" id="KW-0479">Metal-binding</keyword>
<evidence type="ECO:0000259" key="10">
    <source>
        <dbReference type="PROSITE" id="PS50157"/>
    </source>
</evidence>
<dbReference type="InterPro" id="IPR007219">
    <property type="entry name" value="XnlR_reg_dom"/>
</dbReference>
<dbReference type="GO" id="GO:0008270">
    <property type="term" value="F:zinc ion binding"/>
    <property type="evidence" value="ECO:0007669"/>
    <property type="project" value="UniProtKB-KW"/>
</dbReference>
<dbReference type="GO" id="GO:0006351">
    <property type="term" value="P:DNA-templated transcription"/>
    <property type="evidence" value="ECO:0007669"/>
    <property type="project" value="InterPro"/>
</dbReference>
<dbReference type="SMART" id="SM00355">
    <property type="entry name" value="ZnF_C2H2"/>
    <property type="match status" value="2"/>
</dbReference>
<feature type="transmembrane region" description="Helical" evidence="9">
    <location>
        <begin position="788"/>
        <end position="808"/>
    </location>
</feature>
<dbReference type="OrthoDB" id="6077919at2759"/>
<keyword evidence="3" id="KW-0677">Repeat</keyword>
<evidence type="ECO:0000256" key="1">
    <source>
        <dbReference type="ARBA" id="ARBA00004123"/>
    </source>
</evidence>
<name>A0A9Q8ZE05_CURCL</name>
<keyword evidence="12" id="KW-1185">Reference proteome</keyword>
<evidence type="ECO:0000256" key="6">
    <source>
        <dbReference type="ARBA" id="ARBA00023242"/>
    </source>
</evidence>
<dbReference type="FunFam" id="3.30.160.60:FF:000065">
    <property type="entry name" value="B-cell CLL/lymphoma 6, member B"/>
    <property type="match status" value="1"/>
</dbReference>